<sequence>MAEAQTEEMTGQTVITGYKTSVSRQELVEANYNLNNFIVQESPASYGDSFYEPAVRILHKIYEEQKQCTRQ</sequence>
<proteinExistence type="predicted"/>
<comment type="caution">
    <text evidence="1">The sequence shown here is derived from an EMBL/GenBank/DDBJ whole genome shotgun (WGS) entry which is preliminary data.</text>
</comment>
<protein>
    <submittedName>
        <fullName evidence="1">Uncharacterized protein</fullName>
    </submittedName>
</protein>
<dbReference type="EMBL" id="VSSQ01037509">
    <property type="protein sequence ID" value="MPM90224.1"/>
    <property type="molecule type" value="Genomic_DNA"/>
</dbReference>
<name>A0A645DLA1_9ZZZZ</name>
<accession>A0A645DLA1</accession>
<reference evidence="1" key="1">
    <citation type="submission" date="2019-08" db="EMBL/GenBank/DDBJ databases">
        <authorList>
            <person name="Kucharzyk K."/>
            <person name="Murdoch R.W."/>
            <person name="Higgins S."/>
            <person name="Loffler F."/>
        </authorList>
    </citation>
    <scope>NUCLEOTIDE SEQUENCE</scope>
</reference>
<organism evidence="1">
    <name type="scientific">bioreactor metagenome</name>
    <dbReference type="NCBI Taxonomy" id="1076179"/>
    <lineage>
        <taxon>unclassified sequences</taxon>
        <taxon>metagenomes</taxon>
        <taxon>ecological metagenomes</taxon>
    </lineage>
</organism>
<evidence type="ECO:0000313" key="1">
    <source>
        <dbReference type="EMBL" id="MPM90224.1"/>
    </source>
</evidence>
<dbReference type="AlphaFoldDB" id="A0A645DLA1"/>
<gene>
    <name evidence="1" type="ORF">SDC9_137345</name>
</gene>